<dbReference type="PANTHER" id="PTHR38402:SF1">
    <property type="entry name" value="MITOCHONDRIAL OUTER MEMBRANE PROTEIN OM14"/>
    <property type="match status" value="1"/>
</dbReference>
<feature type="compositionally biased region" description="Low complexity" evidence="1">
    <location>
        <begin position="32"/>
        <end position="43"/>
    </location>
</feature>
<feature type="compositionally biased region" description="Low complexity" evidence="1">
    <location>
        <begin position="1"/>
        <end position="14"/>
    </location>
</feature>
<name>A0A0A2V6Y2_PARBA</name>
<evidence type="ECO:0000256" key="1">
    <source>
        <dbReference type="SAM" id="MobiDB-lite"/>
    </source>
</evidence>
<dbReference type="GeneID" id="26970179"/>
<proteinExistence type="predicted"/>
<evidence type="ECO:0000313" key="3">
    <source>
        <dbReference type="EMBL" id="KGQ02087.1"/>
    </source>
</evidence>
<feature type="transmembrane region" description="Helical" evidence="2">
    <location>
        <begin position="113"/>
        <end position="133"/>
    </location>
</feature>
<feature type="compositionally biased region" description="Basic and acidic residues" evidence="1">
    <location>
        <begin position="58"/>
        <end position="86"/>
    </location>
</feature>
<keyword evidence="2" id="KW-0472">Membrane</keyword>
<dbReference type="OMA" id="LQNKFPP"/>
<dbReference type="AlphaFoldDB" id="A0A0A2V6Y2"/>
<keyword evidence="4" id="KW-1185">Reference proteome</keyword>
<dbReference type="HOGENOM" id="CLU_100298_1_0_1"/>
<feature type="transmembrane region" description="Helical" evidence="2">
    <location>
        <begin position="145"/>
        <end position="163"/>
    </location>
</feature>
<accession>A0A0A2V6Y2</accession>
<reference evidence="3 4" key="1">
    <citation type="journal article" date="2011" name="PLoS Genet.">
        <title>Comparative genomic analysis of human fungal pathogens causing paracoccidioidomycosis.</title>
        <authorList>
            <person name="Desjardins C.A."/>
            <person name="Champion M.D."/>
            <person name="Holder J.W."/>
            <person name="Muszewska A."/>
            <person name="Goldberg J."/>
            <person name="Bailao A.M."/>
            <person name="Brigido M.M."/>
            <person name="Ferreira M.E."/>
            <person name="Garcia A.M."/>
            <person name="Grynberg M."/>
            <person name="Gujja S."/>
            <person name="Heiman D.I."/>
            <person name="Henn M.R."/>
            <person name="Kodira C.D."/>
            <person name="Leon-Narvaez H."/>
            <person name="Longo L.V."/>
            <person name="Ma L.J."/>
            <person name="Malavazi I."/>
            <person name="Matsuo A.L."/>
            <person name="Morais F.V."/>
            <person name="Pereira M."/>
            <person name="Rodriguez-Brito S."/>
            <person name="Sakthikumar S."/>
            <person name="Salem-Izacc S.M."/>
            <person name="Sykes S.M."/>
            <person name="Teixeira M.M."/>
            <person name="Vallejo M.C."/>
            <person name="Walter M.E."/>
            <person name="Yandava C."/>
            <person name="Young S."/>
            <person name="Zeng Q."/>
            <person name="Zucker J."/>
            <person name="Felipe M.S."/>
            <person name="Goldman G.H."/>
            <person name="Haas B.J."/>
            <person name="McEwen J.G."/>
            <person name="Nino-Vega G."/>
            <person name="Puccia R."/>
            <person name="San-Blas G."/>
            <person name="Soares C.M."/>
            <person name="Birren B.W."/>
            <person name="Cuomo C.A."/>
        </authorList>
    </citation>
    <scope>NUCLEOTIDE SEQUENCE [LARGE SCALE GENOMIC DNA]</scope>
    <source>
        <strain evidence="4">ATCC MYA-826 / Pb01</strain>
    </source>
</reference>
<dbReference type="RefSeq" id="XP_015703551.1">
    <property type="nucleotide sequence ID" value="XM_015846747.1"/>
</dbReference>
<dbReference type="PANTHER" id="PTHR38402">
    <property type="entry name" value="MITOCHONDRIAL OUTER MEMBRANE PROTEIN OM14"/>
    <property type="match status" value="1"/>
</dbReference>
<dbReference type="Proteomes" id="UP000002059">
    <property type="component" value="Partially assembled WGS sequence"/>
</dbReference>
<evidence type="ECO:0000313" key="4">
    <source>
        <dbReference type="Proteomes" id="UP000002059"/>
    </source>
</evidence>
<protein>
    <submittedName>
        <fullName evidence="3">Uncharacterized protein</fullName>
    </submittedName>
</protein>
<dbReference type="KEGG" id="pbl:PAAG_11036"/>
<evidence type="ECO:0000256" key="2">
    <source>
        <dbReference type="SAM" id="Phobius"/>
    </source>
</evidence>
<dbReference type="GO" id="GO:0005741">
    <property type="term" value="C:mitochondrial outer membrane"/>
    <property type="evidence" value="ECO:0007669"/>
    <property type="project" value="InterPro"/>
</dbReference>
<feature type="compositionally biased region" description="Polar residues" evidence="1">
    <location>
        <begin position="44"/>
        <end position="55"/>
    </location>
</feature>
<dbReference type="GO" id="GO:0006626">
    <property type="term" value="P:protein targeting to mitochondrion"/>
    <property type="evidence" value="ECO:0007669"/>
    <property type="project" value="TreeGrafter"/>
</dbReference>
<dbReference type="OrthoDB" id="5422928at2759"/>
<dbReference type="VEuPathDB" id="FungiDB:PAAG_11036"/>
<gene>
    <name evidence="3" type="ORF">PAAG_11036</name>
</gene>
<sequence>MSYAQAASQGAQQSPEEIEVADSDTTKTSLIDVDSPHVSSVPSTFESQEIKTTTQAERIGREREREKAAAAAAEREREFCKDKDKGKVKAGKEAANKAAVAKAKLSRNITNPVILGNALFITFAGTGLGFGAYQKHIRGALTWRVIGMWSGIVGTVVFVDYFVSK</sequence>
<organism evidence="3 4">
    <name type="scientific">Paracoccidioides lutzii (strain ATCC MYA-826 / Pb01)</name>
    <name type="common">Paracoccidioides brasiliensis</name>
    <dbReference type="NCBI Taxonomy" id="502779"/>
    <lineage>
        <taxon>Eukaryota</taxon>
        <taxon>Fungi</taxon>
        <taxon>Dikarya</taxon>
        <taxon>Ascomycota</taxon>
        <taxon>Pezizomycotina</taxon>
        <taxon>Eurotiomycetes</taxon>
        <taxon>Eurotiomycetidae</taxon>
        <taxon>Onygenales</taxon>
        <taxon>Ajellomycetaceae</taxon>
        <taxon>Paracoccidioides</taxon>
    </lineage>
</organism>
<dbReference type="InterPro" id="IPR039454">
    <property type="entry name" value="OM14"/>
</dbReference>
<feature type="region of interest" description="Disordered" evidence="1">
    <location>
        <begin position="1"/>
        <end position="86"/>
    </location>
</feature>
<dbReference type="GO" id="GO:1990593">
    <property type="term" value="F:nascent polypeptide-associated complex binding"/>
    <property type="evidence" value="ECO:0007669"/>
    <property type="project" value="InterPro"/>
</dbReference>
<dbReference type="EMBL" id="KN293992">
    <property type="protein sequence ID" value="KGQ02087.1"/>
    <property type="molecule type" value="Genomic_DNA"/>
</dbReference>
<keyword evidence="2" id="KW-0812">Transmembrane</keyword>
<keyword evidence="2" id="KW-1133">Transmembrane helix</keyword>
<dbReference type="STRING" id="502779.A0A0A2V6Y2"/>